<dbReference type="Gene3D" id="3.30.70.330">
    <property type="match status" value="1"/>
</dbReference>
<accession>A0ABQ9ZIW9</accession>
<dbReference type="Proteomes" id="UP001234178">
    <property type="component" value="Unassembled WGS sequence"/>
</dbReference>
<dbReference type="EMBL" id="JAOYFB010000004">
    <property type="protein sequence ID" value="KAK4012874.1"/>
    <property type="molecule type" value="Genomic_DNA"/>
</dbReference>
<gene>
    <name evidence="1" type="ORF">OUZ56_025125</name>
</gene>
<organism evidence="1 2">
    <name type="scientific">Daphnia magna</name>
    <dbReference type="NCBI Taxonomy" id="35525"/>
    <lineage>
        <taxon>Eukaryota</taxon>
        <taxon>Metazoa</taxon>
        <taxon>Ecdysozoa</taxon>
        <taxon>Arthropoda</taxon>
        <taxon>Crustacea</taxon>
        <taxon>Branchiopoda</taxon>
        <taxon>Diplostraca</taxon>
        <taxon>Cladocera</taxon>
        <taxon>Anomopoda</taxon>
        <taxon>Daphniidae</taxon>
        <taxon>Daphnia</taxon>
    </lineage>
</organism>
<evidence type="ECO:0000313" key="2">
    <source>
        <dbReference type="Proteomes" id="UP001234178"/>
    </source>
</evidence>
<dbReference type="SUPFAM" id="SSF54928">
    <property type="entry name" value="RNA-binding domain, RBD"/>
    <property type="match status" value="1"/>
</dbReference>
<reference evidence="1 2" key="1">
    <citation type="journal article" date="2023" name="Nucleic Acids Res.">
        <title>The hologenome of Daphnia magna reveals possible DNA methylation and microbiome-mediated evolution of the host genome.</title>
        <authorList>
            <person name="Chaturvedi A."/>
            <person name="Li X."/>
            <person name="Dhandapani V."/>
            <person name="Marshall H."/>
            <person name="Kissane S."/>
            <person name="Cuenca-Cambronero M."/>
            <person name="Asole G."/>
            <person name="Calvet F."/>
            <person name="Ruiz-Romero M."/>
            <person name="Marangio P."/>
            <person name="Guigo R."/>
            <person name="Rago D."/>
            <person name="Mirbahai L."/>
            <person name="Eastwood N."/>
            <person name="Colbourne J.K."/>
            <person name="Zhou J."/>
            <person name="Mallon E."/>
            <person name="Orsini L."/>
        </authorList>
    </citation>
    <scope>NUCLEOTIDE SEQUENCE [LARGE SCALE GENOMIC DNA]</scope>
    <source>
        <strain evidence="1">LRV0_1</strain>
    </source>
</reference>
<protein>
    <recommendedName>
        <fullName evidence="3">RRM domain-containing protein</fullName>
    </recommendedName>
</protein>
<comment type="caution">
    <text evidence="1">The sequence shown here is derived from an EMBL/GenBank/DDBJ whole genome shotgun (WGS) entry which is preliminary data.</text>
</comment>
<proteinExistence type="predicted"/>
<name>A0ABQ9ZIW9_9CRUS</name>
<dbReference type="InterPro" id="IPR035979">
    <property type="entry name" value="RBD_domain_sf"/>
</dbReference>
<dbReference type="InterPro" id="IPR012677">
    <property type="entry name" value="Nucleotide-bd_a/b_plait_sf"/>
</dbReference>
<evidence type="ECO:0000313" key="1">
    <source>
        <dbReference type="EMBL" id="KAK4012874.1"/>
    </source>
</evidence>
<sequence length="95" mass="10631">MGPGLNWASFDLCSREHFHIFVGDLSPEIETHTLRDAFAAFGEISEDVPSERRVGYLQGESNRSVWQSLFFTRVGSNVMVTVLDRPAVLLVSPPH</sequence>
<keyword evidence="2" id="KW-1185">Reference proteome</keyword>
<evidence type="ECO:0008006" key="3">
    <source>
        <dbReference type="Google" id="ProtNLM"/>
    </source>
</evidence>